<keyword evidence="2" id="KW-1185">Reference proteome</keyword>
<evidence type="ECO:0008006" key="3">
    <source>
        <dbReference type="Google" id="ProtNLM"/>
    </source>
</evidence>
<dbReference type="Proteomes" id="UP000558113">
    <property type="component" value="Unassembled WGS sequence"/>
</dbReference>
<dbReference type="AlphaFoldDB" id="A0A7X5C1R2"/>
<protein>
    <recommendedName>
        <fullName evidence="3">Oxidoreductase molybdopterin-binding domain-containing protein</fullName>
    </recommendedName>
</protein>
<evidence type="ECO:0000313" key="2">
    <source>
        <dbReference type="Proteomes" id="UP000558113"/>
    </source>
</evidence>
<name>A0A7X5C1R2_9BACL</name>
<proteinExistence type="predicted"/>
<dbReference type="RefSeq" id="WP_161697779.1">
    <property type="nucleotide sequence ID" value="NZ_JAAAMU010000005.1"/>
</dbReference>
<comment type="caution">
    <text evidence="1">The sequence shown here is derived from an EMBL/GenBank/DDBJ whole genome shotgun (WGS) entry which is preliminary data.</text>
</comment>
<organism evidence="1 2">
    <name type="scientific">Paenibacillus sacheonensis</name>
    <dbReference type="NCBI Taxonomy" id="742054"/>
    <lineage>
        <taxon>Bacteria</taxon>
        <taxon>Bacillati</taxon>
        <taxon>Bacillota</taxon>
        <taxon>Bacilli</taxon>
        <taxon>Bacillales</taxon>
        <taxon>Paenibacillaceae</taxon>
        <taxon>Paenibacillus</taxon>
    </lineage>
</organism>
<dbReference type="EMBL" id="JAAAMU010000005">
    <property type="protein sequence ID" value="NBC69679.1"/>
    <property type="molecule type" value="Genomic_DNA"/>
</dbReference>
<gene>
    <name evidence="1" type="ORF">GT003_11810</name>
</gene>
<accession>A0A7X5C1R2</accession>
<evidence type="ECO:0000313" key="1">
    <source>
        <dbReference type="EMBL" id="NBC69679.1"/>
    </source>
</evidence>
<sequence length="165" mass="18260">MGMIGVETAMAQHTITVYDTDRQPSVSTPEDMARLAGRVFPLSERIAGGNGEAFDLGEWFVNWRAQRGIAAEAPLPTHMKVEAADTFEALIPWEQLKEAAVLFALNGAPLAKGGPARLYVPNGTSECLNVKRAVVWRFLQDEEKRGEVSYGFKQTFTADEMRSKR</sequence>
<dbReference type="OrthoDB" id="2381583at2"/>
<reference evidence="1 2" key="1">
    <citation type="submission" date="2020-01" db="EMBL/GenBank/DDBJ databases">
        <title>Paenibacillus soybeanensis sp. nov. isolated from the nodules of soybean (Glycine max(L.) Merr).</title>
        <authorList>
            <person name="Wang H."/>
        </authorList>
    </citation>
    <scope>NUCLEOTIDE SEQUENCE [LARGE SCALE GENOMIC DNA]</scope>
    <source>
        <strain evidence="1 2">DSM 23054</strain>
    </source>
</reference>